<protein>
    <submittedName>
        <fullName evidence="1">Uncharacterized protein</fullName>
    </submittedName>
</protein>
<reference evidence="1 2" key="1">
    <citation type="journal article" date="2020" name="IScience">
        <title>Genome Sequencing of the Endangered Kingdonia uniflora (Circaeasteraceae, Ranunculales) Reveals Potential Mechanisms of Evolutionary Specialization.</title>
        <authorList>
            <person name="Sun Y."/>
            <person name="Deng T."/>
            <person name="Zhang A."/>
            <person name="Moore M.J."/>
            <person name="Landis J.B."/>
            <person name="Lin N."/>
            <person name="Zhang H."/>
            <person name="Zhang X."/>
            <person name="Huang J."/>
            <person name="Zhang X."/>
            <person name="Sun H."/>
            <person name="Wang H."/>
        </authorList>
    </citation>
    <scope>NUCLEOTIDE SEQUENCE [LARGE SCALE GENOMIC DNA]</scope>
    <source>
        <strain evidence="1">TB1705</strain>
        <tissue evidence="1">Leaf</tissue>
    </source>
</reference>
<name>A0A7J7KY28_9MAGN</name>
<dbReference type="EMBL" id="JACGCM010002803">
    <property type="protein sequence ID" value="KAF6135270.1"/>
    <property type="molecule type" value="Genomic_DNA"/>
</dbReference>
<dbReference type="PANTHER" id="PTHR33699:SF2">
    <property type="entry name" value="PATHOGENIC TYPE III EFFECTOR AVIRULENCE FACTOR AVR AVRRPT-CLEAVAGE: CLEAVAGE SITE PROTEIN-RELATED"/>
    <property type="match status" value="1"/>
</dbReference>
<dbReference type="AlphaFoldDB" id="A0A7J7KY28"/>
<dbReference type="PANTHER" id="PTHR33699">
    <property type="entry name" value="EXPRESSED PROTEIN"/>
    <property type="match status" value="1"/>
</dbReference>
<sequence length="486" mass="54787">MDEWKRNHVPAFGNWDYADELPITQYFESARQAGLIRHNHSSTDLQDLYFVGHGDLYNNNSYNLVVCDEHLHKPYIAVAHHVKTKGTEKRYRHYKEPKKQGRVCDVTRNVHQQLPLPTKASKPVDEDLYKIPAELLYTKPKRILNVERLCYEVVFCSKEKEGVSSRLIFRTAARTVWVPVLRTMPKVELCGDAILNCFPKEKLAAKRDMNLPNEVPGEMVRSSGVNHWGDSGEVLGGVGYTDTKTSSLLGLANGFPFYEVGFWFALFVDSPEESSVYGVESSTNLTGEGGSGHEKNGDCRVNSFNGGDSTGLRKEFCFPTLYTVLLDRVPGFLIEKRSKTIQARRFMGAHGKESFFDLIHSGVFRELGVIIFGDKLFHDVKVFKLYGKVRGGEELRVEIDEGTADVFALLSPSSVWSTNFLDSILPSVGDSGQMEKKIVAIAFVKPGFPGFVSPQRFLVVHDGIKLLLELMLVIRVLVRRRLFLDI</sequence>
<proteinExistence type="predicted"/>
<organism evidence="1 2">
    <name type="scientific">Kingdonia uniflora</name>
    <dbReference type="NCBI Taxonomy" id="39325"/>
    <lineage>
        <taxon>Eukaryota</taxon>
        <taxon>Viridiplantae</taxon>
        <taxon>Streptophyta</taxon>
        <taxon>Embryophyta</taxon>
        <taxon>Tracheophyta</taxon>
        <taxon>Spermatophyta</taxon>
        <taxon>Magnoliopsida</taxon>
        <taxon>Ranunculales</taxon>
        <taxon>Circaeasteraceae</taxon>
        <taxon>Kingdonia</taxon>
    </lineage>
</organism>
<dbReference type="Proteomes" id="UP000541444">
    <property type="component" value="Unassembled WGS sequence"/>
</dbReference>
<evidence type="ECO:0000313" key="1">
    <source>
        <dbReference type="EMBL" id="KAF6135270.1"/>
    </source>
</evidence>
<gene>
    <name evidence="1" type="ORF">GIB67_021632</name>
</gene>
<evidence type="ECO:0000313" key="2">
    <source>
        <dbReference type="Proteomes" id="UP000541444"/>
    </source>
</evidence>
<comment type="caution">
    <text evidence="1">The sequence shown here is derived from an EMBL/GenBank/DDBJ whole genome shotgun (WGS) entry which is preliminary data.</text>
</comment>
<dbReference type="OrthoDB" id="755325at2759"/>
<keyword evidence="2" id="KW-1185">Reference proteome</keyword>
<accession>A0A7J7KY28</accession>